<evidence type="ECO:0000313" key="2">
    <source>
        <dbReference type="Proteomes" id="UP001515480"/>
    </source>
</evidence>
<protein>
    <submittedName>
        <fullName evidence="1">Uncharacterized protein</fullName>
    </submittedName>
</protein>
<comment type="caution">
    <text evidence="1">The sequence shown here is derived from an EMBL/GenBank/DDBJ whole genome shotgun (WGS) entry which is preliminary data.</text>
</comment>
<gene>
    <name evidence="1" type="ORF">AB1Y20_002766</name>
</gene>
<sequence length="225" mass="23833">MLACLAAAPPLLAFTRPPLHLPPPPRAAPPRCVERGKFVRHAELSPGCAPLGVLCAGLDEAQLDLLAEAIDETFIDAEGGASAYVPIVPLEQSDFSPRVLLQDVLAQLTERDSTLPDRPAAVAVPLVLMSGFSTVQASAAVRAISRRGLRGGGAPAAARGTGFSGLVHSLMRFGAGPPEQREERRHEPRVAPMLAVVVPNALEKPLCVLIEELEGDHMENRRAES</sequence>
<proteinExistence type="predicted"/>
<accession>A0AB34J8X0</accession>
<dbReference type="EMBL" id="JBGBPQ010000010">
    <property type="protein sequence ID" value="KAL1518475.1"/>
    <property type="molecule type" value="Genomic_DNA"/>
</dbReference>
<organism evidence="1 2">
    <name type="scientific">Prymnesium parvum</name>
    <name type="common">Toxic golden alga</name>
    <dbReference type="NCBI Taxonomy" id="97485"/>
    <lineage>
        <taxon>Eukaryota</taxon>
        <taxon>Haptista</taxon>
        <taxon>Haptophyta</taxon>
        <taxon>Prymnesiophyceae</taxon>
        <taxon>Prymnesiales</taxon>
        <taxon>Prymnesiaceae</taxon>
        <taxon>Prymnesium</taxon>
    </lineage>
</organism>
<reference evidence="1 2" key="1">
    <citation type="journal article" date="2024" name="Science">
        <title>Giant polyketide synthase enzymes in the biosynthesis of giant marine polyether toxins.</title>
        <authorList>
            <person name="Fallon T.R."/>
            <person name="Shende V.V."/>
            <person name="Wierzbicki I.H."/>
            <person name="Pendleton A.L."/>
            <person name="Watervoot N.F."/>
            <person name="Auber R.P."/>
            <person name="Gonzalez D.J."/>
            <person name="Wisecaver J.H."/>
            <person name="Moore B.S."/>
        </authorList>
    </citation>
    <scope>NUCLEOTIDE SEQUENCE [LARGE SCALE GENOMIC DNA]</scope>
    <source>
        <strain evidence="1 2">12B1</strain>
    </source>
</reference>
<evidence type="ECO:0000313" key="1">
    <source>
        <dbReference type="EMBL" id="KAL1518475.1"/>
    </source>
</evidence>
<name>A0AB34J8X0_PRYPA</name>
<dbReference type="AlphaFoldDB" id="A0AB34J8X0"/>
<dbReference type="Proteomes" id="UP001515480">
    <property type="component" value="Unassembled WGS sequence"/>
</dbReference>
<keyword evidence="2" id="KW-1185">Reference proteome</keyword>